<dbReference type="Gramene" id="TraesJUL7A03G03927950.1">
    <property type="protein sequence ID" value="TraesJUL7A03G03927950.1.CDS1"/>
    <property type="gene ID" value="TraesJUL7A03G03927950"/>
</dbReference>
<dbReference type="Gramene" id="TraesPARA_EIv1.0_2351180.1">
    <property type="protein sequence ID" value="TraesPARA_EIv1.0_2351180.1.CDS1"/>
    <property type="gene ID" value="TraesPARA_EIv1.0_2351180"/>
</dbReference>
<dbReference type="Gramene" id="TraesARI7A03G03995440.1">
    <property type="protein sequence ID" value="TraesARI7A03G03995440.1.CDS1"/>
    <property type="gene ID" value="TraesARI7A03G03995440"/>
</dbReference>
<dbReference type="Gramene" id="TraesNOR7A03G04063440.1">
    <property type="protein sequence ID" value="TraesNOR7A03G04063440.1.CDS1"/>
    <property type="gene ID" value="TraesNOR7A03G04063440"/>
</dbReference>
<dbReference type="Gramene" id="TraesLDM4A03G02126210.1">
    <property type="protein sequence ID" value="TraesLDM4A03G02126210.1.CDS1"/>
    <property type="gene ID" value="TraesLDM4A03G02126210"/>
</dbReference>
<dbReference type="Gramene" id="TraesSTA7A03G04015240.1">
    <property type="protein sequence ID" value="TraesSTA7A03G04015240.1.CDS1"/>
    <property type="gene ID" value="TraesSTA7A03G04015240"/>
</dbReference>
<dbReference type="Gramene" id="TraesCAD_scaffold_016667_01G000200.1">
    <property type="protein sequence ID" value="TraesCAD_scaffold_016667_01G000200.1"/>
    <property type="gene ID" value="TraesCAD_scaffold_016667_01G000200"/>
</dbReference>
<dbReference type="Gramene" id="TraesSYM4A03G02155160.1">
    <property type="protein sequence ID" value="TraesSYM4A03G02155160.1.CDS1"/>
    <property type="gene ID" value="TraesSYM4A03G02155160"/>
</dbReference>
<evidence type="ECO:0000256" key="1">
    <source>
        <dbReference type="SAM" id="MobiDB-lite"/>
    </source>
</evidence>
<dbReference type="Gramene" id="TraesPARA_EIv1.0_1247240.1">
    <property type="protein sequence ID" value="TraesPARA_EIv1.0_1247240.1.CDS1"/>
    <property type="gene ID" value="TraesPARA_EIv1.0_1247240"/>
</dbReference>
<dbReference type="Gramene" id="TraesPARA_EIv1.0_1059500.1">
    <property type="protein sequence ID" value="TraesPARA_EIv1.0_1059500.1.CDS1"/>
    <property type="gene ID" value="TraesPARA_EIv1.0_1059500"/>
</dbReference>
<dbReference type="Gramene" id="TraesRN7A0101249400.1">
    <property type="protein sequence ID" value="TraesRN7A0101249400.1"/>
    <property type="gene ID" value="TraesRN7A0101249400"/>
</dbReference>
<dbReference type="Proteomes" id="UP000019116">
    <property type="component" value="Chromosome 4A"/>
</dbReference>
<accession>A0A341TRU3</accession>
<dbReference type="Gramene" id="TraesCS4A02G238700.1">
    <property type="protein sequence ID" value="TraesCS4A02G238700.1.cds1"/>
    <property type="gene ID" value="TraesCS4A02G238700"/>
</dbReference>
<dbReference type="AlphaFoldDB" id="A0A341TRU3"/>
<dbReference type="Gramene" id="TraesLAC4A03G02081200.1">
    <property type="protein sequence ID" value="TraesLAC4A03G02081200.1.CDS1"/>
    <property type="gene ID" value="TraesLAC4A03G02081200"/>
</dbReference>
<dbReference type="Gramene" id="TraesCLE_scaffold_149620_01G000100.1">
    <property type="protein sequence ID" value="TraesCLE_scaffold_149620_01G000100.1"/>
    <property type="gene ID" value="TraesCLE_scaffold_149620_01G000100"/>
</dbReference>
<dbReference type="Gramene" id="TraesMAC4A03G02126740.1">
    <property type="protein sequence ID" value="TraesMAC4A03G02126740.1.CDS1"/>
    <property type="gene ID" value="TraesMAC4A03G02126740"/>
</dbReference>
<reference evidence="2" key="2">
    <citation type="submission" date="2018-10" db="UniProtKB">
        <authorList>
            <consortium name="EnsemblPlants"/>
        </authorList>
    </citation>
    <scope>IDENTIFICATION</scope>
</reference>
<dbReference type="Gramene" id="TraesWEE_scaffold_048942_01G000200.1">
    <property type="protein sequence ID" value="TraesWEE_scaffold_048942_01G000200.1"/>
    <property type="gene ID" value="TraesWEE_scaffold_048942_01G000200"/>
</dbReference>
<dbReference type="Gramene" id="TraesCS7A03G1256100.1">
    <property type="protein sequence ID" value="TraesCS7A03G1256100.1.CDS1"/>
    <property type="gene ID" value="TraesCS7A03G1256100"/>
</dbReference>
<dbReference type="Gramene" id="TraesARI7A03G03864070.1">
    <property type="protein sequence ID" value="TraesARI7A03G03864070.1.CDS1"/>
    <property type="gene ID" value="TraesARI7A03G03864070"/>
</dbReference>
<proteinExistence type="predicted"/>
<dbReference type="Gramene" id="TraesPARA_EIv1.0_2283580.1">
    <property type="protein sequence ID" value="TraesPARA_EIv1.0_2283580.1.CDS1"/>
    <property type="gene ID" value="TraesPARA_EIv1.0_2283580"/>
</dbReference>
<dbReference type="Gramene" id="TraesCAD_scaffold_033065_01G000100.1">
    <property type="protein sequence ID" value="TraesCAD_scaffold_033065_01G000100.1"/>
    <property type="gene ID" value="TraesCAD_scaffold_033065_01G000100"/>
</dbReference>
<dbReference type="Gramene" id="TraesARI4A03G02165190.1">
    <property type="protein sequence ID" value="TraesARI4A03G02165190.1.CDS1"/>
    <property type="gene ID" value="TraesARI4A03G02165190"/>
</dbReference>
<reference evidence="2" key="1">
    <citation type="submission" date="2018-08" db="EMBL/GenBank/DDBJ databases">
        <authorList>
            <person name="Rossello M."/>
        </authorList>
    </citation>
    <scope>NUCLEOTIDE SEQUENCE [LARGE SCALE GENOMIC DNA]</scope>
    <source>
        <strain evidence="2">cv. Chinese Spring</strain>
    </source>
</reference>
<dbReference type="Gramene" id="TraesSYM7A03G03843740.1">
    <property type="protein sequence ID" value="TraesSYM7A03G03843740.1.CDS1"/>
    <property type="gene ID" value="TraesSYM7A03G03843740"/>
</dbReference>
<name>A0A341TRU3_WHEAT</name>
<evidence type="ECO:0000313" key="3">
    <source>
        <dbReference type="Proteomes" id="UP000019116"/>
    </source>
</evidence>
<dbReference type="Gramene" id="TraesJAG4A03G02128800.1">
    <property type="protein sequence ID" value="TraesJAG4A03G02128800.1.CDS1"/>
    <property type="gene ID" value="TraesJAG4A03G02128800"/>
</dbReference>
<dbReference type="Gramene" id="TraesNOR4A03G02149760.1">
    <property type="protein sequence ID" value="TraesNOR4A03G02149760.1.CDS1"/>
    <property type="gene ID" value="TraesNOR4A03G02149760"/>
</dbReference>
<dbReference type="Gramene" id="TraesRN4A0100645800.1">
    <property type="protein sequence ID" value="TraesRN4A0100645800.1"/>
    <property type="gene ID" value="TraesRN4A0100645800"/>
</dbReference>
<dbReference type="Gramene" id="TraesJUL4A03G02146860.1">
    <property type="protein sequence ID" value="TraesJUL4A03G02146860.1.CDS1"/>
    <property type="gene ID" value="TraesJUL4A03G02146860"/>
</dbReference>
<dbReference type="Gramene" id="TraesCS7A02G517300.1">
    <property type="protein sequence ID" value="TraesCS7A02G517300.1.cds1"/>
    <property type="gene ID" value="TraesCS7A02G517300"/>
</dbReference>
<feature type="region of interest" description="Disordered" evidence="1">
    <location>
        <begin position="1"/>
        <end position="29"/>
    </location>
</feature>
<dbReference type="Gramene" id="TraesSTA4A03G02124200.1">
    <property type="protein sequence ID" value="TraesSTA4A03G02124200.1.CDS1"/>
    <property type="gene ID" value="TraesSTA4A03G02124200"/>
</dbReference>
<dbReference type="Gramene" id="TraesJAG7A03G04001970.1">
    <property type="protein sequence ID" value="TraesJAG7A03G04001970.1.CDS1"/>
    <property type="gene ID" value="TraesJAG7A03G04001970"/>
</dbReference>
<keyword evidence="3" id="KW-1185">Reference proteome</keyword>
<dbReference type="Gramene" id="TraesJUL7A03G04057090.1">
    <property type="protein sequence ID" value="TraesJUL7A03G04057090.1.CDS1"/>
    <property type="gene ID" value="TraesJUL7A03G04057090"/>
</dbReference>
<dbReference type="Gramene" id="TraesLDM7A03G04023530.1">
    <property type="protein sequence ID" value="TraesLDM7A03G04023530.1.CDS1"/>
    <property type="gene ID" value="TraesLDM7A03G04023530"/>
</dbReference>
<dbReference type="Gramene" id="TraesLAC7A03G03845190.1">
    <property type="protein sequence ID" value="TraesLAC7A03G03845190.1.CDS1"/>
    <property type="gene ID" value="TraesLAC7A03G03845190"/>
</dbReference>
<dbReference type="Gramene" id="TraesMAC7A03G03893530.1">
    <property type="protein sequence ID" value="TraesMAC7A03G03893530.1.CDS1"/>
    <property type="gene ID" value="TraesMAC7A03G03893530"/>
</dbReference>
<sequence>MGLAAATASARHARGQAPPSALPGLPSPALSRTTYSPVVALRPLPLCAAHALLSAIAPLLSTAVAPLEHLSMAKTKTGEEGEEDHATGRACDGKPEVQRPVEDEVIRL</sequence>
<feature type="region of interest" description="Disordered" evidence="1">
    <location>
        <begin position="73"/>
        <end position="108"/>
    </location>
</feature>
<dbReference type="Proteomes" id="UP000019116">
    <property type="component" value="Chromosome 7A"/>
</dbReference>
<organism evidence="2">
    <name type="scientific">Triticum aestivum</name>
    <name type="common">Wheat</name>
    <dbReference type="NCBI Taxonomy" id="4565"/>
    <lineage>
        <taxon>Eukaryota</taxon>
        <taxon>Viridiplantae</taxon>
        <taxon>Streptophyta</taxon>
        <taxon>Embryophyta</taxon>
        <taxon>Tracheophyta</taxon>
        <taxon>Spermatophyta</taxon>
        <taxon>Magnoliopsida</taxon>
        <taxon>Liliopsida</taxon>
        <taxon>Poales</taxon>
        <taxon>Poaceae</taxon>
        <taxon>BOP clade</taxon>
        <taxon>Pooideae</taxon>
        <taxon>Triticodae</taxon>
        <taxon>Triticeae</taxon>
        <taxon>Triticinae</taxon>
        <taxon>Triticum</taxon>
    </lineage>
</organism>
<dbReference type="EnsemblPlants" id="TraesCS4A02G238700.1">
    <property type="protein sequence ID" value="TraesCS4A02G238700.1.cds1"/>
    <property type="gene ID" value="TraesCS4A02G238700"/>
</dbReference>
<feature type="compositionally biased region" description="Basic and acidic residues" evidence="1">
    <location>
        <begin position="76"/>
        <end position="108"/>
    </location>
</feature>
<dbReference type="Gramene" id="TraesCS4A03G0630500.1">
    <property type="protein sequence ID" value="TraesCS4A03G0630500.1.CDS1"/>
    <property type="gene ID" value="TraesCS4A03G0630500"/>
</dbReference>
<dbReference type="Gramene" id="TraesMAC7A03G04017620.1">
    <property type="protein sequence ID" value="TraesMAC7A03G04017620.1.CDS1"/>
    <property type="gene ID" value="TraesMAC7A03G04017620"/>
</dbReference>
<dbReference type="Gramene" id="TraesROB_scaffold_107795_01G000200.1">
    <property type="protein sequence ID" value="TraesROB_scaffold_107795_01G000200.1"/>
    <property type="gene ID" value="TraesROB_scaffold_107795_01G000200"/>
</dbReference>
<evidence type="ECO:0000313" key="2">
    <source>
        <dbReference type="EnsemblPlants" id="TraesCS4A02G238700.1.cds1"/>
    </source>
</evidence>
<dbReference type="Gramene" id="TraesWEE_scaffold_015495_01G000600.1">
    <property type="protein sequence ID" value="TraesWEE_scaffold_015495_01G000600.1"/>
    <property type="gene ID" value="TraesWEE_scaffold_015495_01G000600"/>
</dbReference>
<dbReference type="Gramene" id="TraesROB_scaffold_022221_01G000200.1">
    <property type="protein sequence ID" value="TraesROB_scaffold_022221_01G000200.1"/>
    <property type="gene ID" value="TraesROB_scaffold_022221_01G000200"/>
</dbReference>
<dbReference type="EnsemblPlants" id="TraesCS7A02G517300.1">
    <property type="protein sequence ID" value="TraesCS7A02G517300.1.cds1"/>
    <property type="gene ID" value="TraesCS7A02G517300"/>
</dbReference>
<dbReference type="Gramene" id="TraesJAG7A03G03874440.1">
    <property type="protein sequence ID" value="TraesJAG7A03G03874440.1.CDS1"/>
    <property type="gene ID" value="TraesJAG7A03G03874440"/>
</dbReference>
<dbReference type="Gramene" id="TraesSYM7A03G03974330.1">
    <property type="protein sequence ID" value="TraesSYM7A03G03974330.1.CDS1"/>
    <property type="gene ID" value="TraesSYM7A03G03974330"/>
</dbReference>
<protein>
    <submittedName>
        <fullName evidence="2">Uncharacterized protein</fullName>
    </submittedName>
</protein>
<dbReference type="Gramene" id="TraesLAC7A03G03973550.1">
    <property type="protein sequence ID" value="TraesLAC7A03G03973550.1.CDS1"/>
    <property type="gene ID" value="TraesLAC7A03G03973550"/>
</dbReference>